<reference evidence="2 3" key="1">
    <citation type="journal article" date="2013" name="Genome Announc.">
        <title>Genome of the haloarchaeon Natronomonas moolapensis, a neutrophilic member of a previously haloalkaliphilic genus.</title>
        <authorList>
            <person name="Dyall-Smith M.L."/>
            <person name="Pfeiffer F."/>
            <person name="Oberwinkler T."/>
            <person name="Klee K."/>
            <person name="Rampp M."/>
            <person name="Palm P."/>
            <person name="Gross K."/>
            <person name="Schuster S.C."/>
            <person name="Oesterhelt D."/>
        </authorList>
    </citation>
    <scope>NUCLEOTIDE SEQUENCE [LARGE SCALE GENOMIC DNA]</scope>
    <source>
        <strain evidence="3">DSM 18674 / JCM 14361 / 8.8.11</strain>
    </source>
</reference>
<evidence type="ECO:0000256" key="1">
    <source>
        <dbReference type="SAM" id="Phobius"/>
    </source>
</evidence>
<sequence>MSAVYGLFLLAKPADVTYTAAIHASVFVPPFVGFLGHVVRELIRTG</sequence>
<accession>M1XTT3</accession>
<keyword evidence="1" id="KW-1133">Transmembrane helix</keyword>
<feature type="transmembrane region" description="Helical" evidence="1">
    <location>
        <begin position="20"/>
        <end position="39"/>
    </location>
</feature>
<name>M1XTT3_NATM8</name>
<keyword evidence="1" id="KW-0472">Membrane</keyword>
<dbReference type="EMBL" id="HF582854">
    <property type="protein sequence ID" value="CCQ37947.1"/>
    <property type="molecule type" value="Genomic_DNA"/>
</dbReference>
<evidence type="ECO:0000313" key="3">
    <source>
        <dbReference type="Proteomes" id="UP000011867"/>
    </source>
</evidence>
<gene>
    <name evidence="2" type="ordered locus">Nmlp_3835</name>
</gene>
<evidence type="ECO:0000313" key="2">
    <source>
        <dbReference type="EMBL" id="CCQ37947.1"/>
    </source>
</evidence>
<dbReference type="KEGG" id="nmo:Nmlp_3835"/>
<organism evidence="2 3">
    <name type="scientific">Natronomonas moolapensis (strain DSM 18674 / CECT 7526 / JCM 14361 / 8.8.11)</name>
    <dbReference type="NCBI Taxonomy" id="268739"/>
    <lineage>
        <taxon>Archaea</taxon>
        <taxon>Methanobacteriati</taxon>
        <taxon>Methanobacteriota</taxon>
        <taxon>Stenosarchaea group</taxon>
        <taxon>Halobacteria</taxon>
        <taxon>Halobacteriales</taxon>
        <taxon>Natronomonadaceae</taxon>
        <taxon>Natronomonas</taxon>
    </lineage>
</organism>
<dbReference type="Proteomes" id="UP000011867">
    <property type="component" value="Chromosome"/>
</dbReference>
<dbReference type="HOGENOM" id="CLU_3148066_0_0_2"/>
<keyword evidence="3" id="KW-1185">Reference proteome</keyword>
<dbReference type="eggNOG" id="arCOG14548">
    <property type="taxonomic scope" value="Archaea"/>
</dbReference>
<protein>
    <submittedName>
        <fullName evidence="2">Uncharacterized protein</fullName>
    </submittedName>
</protein>
<proteinExistence type="predicted"/>
<keyword evidence="1" id="KW-0812">Transmembrane</keyword>
<dbReference type="AlphaFoldDB" id="M1XTT3"/>